<evidence type="ECO:0000256" key="1">
    <source>
        <dbReference type="SAM" id="Phobius"/>
    </source>
</evidence>
<comment type="caution">
    <text evidence="2">The sequence shown here is derived from an EMBL/GenBank/DDBJ whole genome shotgun (WGS) entry which is preliminary data.</text>
</comment>
<keyword evidence="1" id="KW-0472">Membrane</keyword>
<proteinExistence type="predicted"/>
<keyword evidence="1" id="KW-0812">Transmembrane</keyword>
<sequence>MASKQKTGRRPQDGKEPNQAAGMFRRAFRWGVNPNAIFGTDEIRMNARYIGDMWSGLQKERSHRRRRLTPDGKYDVVAMAFDYGTSPDRILMMIANSRAISARASRIYLISGIMLLLYWAYRVIVSPVGLGNIFYVLLVLAMALWFLVLSFFKAMENWRLRNQRPGTFTEFLHSDDSWWPR</sequence>
<accession>A0A8G2FF67</accession>
<keyword evidence="1" id="KW-1133">Transmembrane helix</keyword>
<dbReference type="RefSeq" id="WP_029312024.1">
    <property type="nucleotide sequence ID" value="NZ_FTNE01000023.1"/>
</dbReference>
<feature type="transmembrane region" description="Helical" evidence="1">
    <location>
        <begin position="100"/>
        <end position="121"/>
    </location>
</feature>
<name>A0A8G2FF67_ACIRU</name>
<dbReference type="EMBL" id="FTNE01000023">
    <property type="protein sequence ID" value="SIR30055.1"/>
    <property type="molecule type" value="Genomic_DNA"/>
</dbReference>
<protein>
    <submittedName>
        <fullName evidence="2">Uncharacterized protein</fullName>
    </submittedName>
</protein>
<dbReference type="Proteomes" id="UP000186308">
    <property type="component" value="Unassembled WGS sequence"/>
</dbReference>
<evidence type="ECO:0000313" key="2">
    <source>
        <dbReference type="EMBL" id="SIR30055.1"/>
    </source>
</evidence>
<evidence type="ECO:0000313" key="3">
    <source>
        <dbReference type="Proteomes" id="UP000186308"/>
    </source>
</evidence>
<reference evidence="2 3" key="1">
    <citation type="submission" date="2017-01" db="EMBL/GenBank/DDBJ databases">
        <authorList>
            <person name="Varghese N."/>
            <person name="Submissions S."/>
        </authorList>
    </citation>
    <scope>NUCLEOTIDE SEQUENCE [LARGE SCALE GENOMIC DNA]</scope>
    <source>
        <strain evidence="2 3">ATCC 35905</strain>
    </source>
</reference>
<gene>
    <name evidence="2" type="ORF">SAMN05421828_12350</name>
</gene>
<feature type="transmembrane region" description="Helical" evidence="1">
    <location>
        <begin position="133"/>
        <end position="152"/>
    </location>
</feature>
<keyword evidence="3" id="KW-1185">Reference proteome</keyword>
<organism evidence="2 3">
    <name type="scientific">Acidiphilium rubrum</name>
    <dbReference type="NCBI Taxonomy" id="526"/>
    <lineage>
        <taxon>Bacteria</taxon>
        <taxon>Pseudomonadati</taxon>
        <taxon>Pseudomonadota</taxon>
        <taxon>Alphaproteobacteria</taxon>
        <taxon>Acetobacterales</taxon>
        <taxon>Acidocellaceae</taxon>
        <taxon>Acidiphilium</taxon>
    </lineage>
</organism>
<dbReference type="AlphaFoldDB" id="A0A8G2FF67"/>